<reference evidence="1" key="1">
    <citation type="submission" date="2020-05" db="EMBL/GenBank/DDBJ databases">
        <title>Large-scale comparative analyses of tick genomes elucidate their genetic diversity and vector capacities.</title>
        <authorList>
            <person name="Jia N."/>
            <person name="Wang J."/>
            <person name="Shi W."/>
            <person name="Du L."/>
            <person name="Sun Y."/>
            <person name="Zhan W."/>
            <person name="Jiang J."/>
            <person name="Wang Q."/>
            <person name="Zhang B."/>
            <person name="Ji P."/>
            <person name="Sakyi L.B."/>
            <person name="Cui X."/>
            <person name="Yuan T."/>
            <person name="Jiang B."/>
            <person name="Yang W."/>
            <person name="Lam T.T.-Y."/>
            <person name="Chang Q."/>
            <person name="Ding S."/>
            <person name="Wang X."/>
            <person name="Zhu J."/>
            <person name="Ruan X."/>
            <person name="Zhao L."/>
            <person name="Wei J."/>
            <person name="Que T."/>
            <person name="Du C."/>
            <person name="Cheng J."/>
            <person name="Dai P."/>
            <person name="Han X."/>
            <person name="Huang E."/>
            <person name="Gao Y."/>
            <person name="Liu J."/>
            <person name="Shao H."/>
            <person name="Ye R."/>
            <person name="Li L."/>
            <person name="Wei W."/>
            <person name="Wang X."/>
            <person name="Wang C."/>
            <person name="Yang T."/>
            <person name="Huo Q."/>
            <person name="Li W."/>
            <person name="Guo W."/>
            <person name="Chen H."/>
            <person name="Zhou L."/>
            <person name="Ni X."/>
            <person name="Tian J."/>
            <person name="Zhou Y."/>
            <person name="Sheng Y."/>
            <person name="Liu T."/>
            <person name="Pan Y."/>
            <person name="Xia L."/>
            <person name="Li J."/>
            <person name="Zhao F."/>
            <person name="Cao W."/>
        </authorList>
    </citation>
    <scope>NUCLEOTIDE SEQUENCE</scope>
    <source>
        <strain evidence="1">Hyas-2018</strain>
    </source>
</reference>
<evidence type="ECO:0000313" key="2">
    <source>
        <dbReference type="Proteomes" id="UP000821845"/>
    </source>
</evidence>
<sequence>MDVESDSDNPKVEGNNAAFDENSGRTLSQAGPWYQAIKAKKSNKARTEHNGFGQNQPGGPNTTSHLTVRASMQDNSHHQQCRGDRRNSRPPMRRMVPPLPDSEYKVVYRPRTGMKWKQNLIIASTADEDYALRLGSITNIQLGQIIYEVTPYFKPLPGTVRGVVHGITAGTTEERLADLAANQCGIMHARMLGKSTSAVITFQGPHVPWKIFITCTVPVPVTKEIKVTVREQEDR</sequence>
<evidence type="ECO:0000313" key="1">
    <source>
        <dbReference type="EMBL" id="KAH6932906.1"/>
    </source>
</evidence>
<name>A0ACB7SFR9_HYAAI</name>
<proteinExistence type="predicted"/>
<keyword evidence="2" id="KW-1185">Reference proteome</keyword>
<dbReference type="Proteomes" id="UP000821845">
    <property type="component" value="Chromosome 4"/>
</dbReference>
<organism evidence="1 2">
    <name type="scientific">Hyalomma asiaticum</name>
    <name type="common">Tick</name>
    <dbReference type="NCBI Taxonomy" id="266040"/>
    <lineage>
        <taxon>Eukaryota</taxon>
        <taxon>Metazoa</taxon>
        <taxon>Ecdysozoa</taxon>
        <taxon>Arthropoda</taxon>
        <taxon>Chelicerata</taxon>
        <taxon>Arachnida</taxon>
        <taxon>Acari</taxon>
        <taxon>Parasitiformes</taxon>
        <taxon>Ixodida</taxon>
        <taxon>Ixodoidea</taxon>
        <taxon>Ixodidae</taxon>
        <taxon>Hyalomminae</taxon>
        <taxon>Hyalomma</taxon>
    </lineage>
</organism>
<dbReference type="EMBL" id="CM023484">
    <property type="protein sequence ID" value="KAH6932906.1"/>
    <property type="molecule type" value="Genomic_DNA"/>
</dbReference>
<protein>
    <submittedName>
        <fullName evidence="1">Uncharacterized protein</fullName>
    </submittedName>
</protein>
<accession>A0ACB7SFR9</accession>
<gene>
    <name evidence="1" type="ORF">HPB50_010636</name>
</gene>
<comment type="caution">
    <text evidence="1">The sequence shown here is derived from an EMBL/GenBank/DDBJ whole genome shotgun (WGS) entry which is preliminary data.</text>
</comment>